<dbReference type="OrthoDB" id="2425383at2759"/>
<protein>
    <submittedName>
        <fullName evidence="2">1307_t:CDS:1</fullName>
    </submittedName>
</protein>
<comment type="caution">
    <text evidence="2">The sequence shown here is derived from an EMBL/GenBank/DDBJ whole genome shotgun (WGS) entry which is preliminary data.</text>
</comment>
<feature type="non-terminal residue" evidence="2">
    <location>
        <position position="142"/>
    </location>
</feature>
<evidence type="ECO:0000256" key="1">
    <source>
        <dbReference type="SAM" id="MobiDB-lite"/>
    </source>
</evidence>
<reference evidence="2" key="1">
    <citation type="submission" date="2021-06" db="EMBL/GenBank/DDBJ databases">
        <authorList>
            <person name="Kallberg Y."/>
            <person name="Tangrot J."/>
            <person name="Rosling A."/>
        </authorList>
    </citation>
    <scope>NUCLEOTIDE SEQUENCE</scope>
    <source>
        <strain evidence="2">CL551</strain>
    </source>
</reference>
<dbReference type="AlphaFoldDB" id="A0A9N9N6W6"/>
<keyword evidence="3" id="KW-1185">Reference proteome</keyword>
<feature type="non-terminal residue" evidence="2">
    <location>
        <position position="1"/>
    </location>
</feature>
<evidence type="ECO:0000313" key="3">
    <source>
        <dbReference type="Proteomes" id="UP000789342"/>
    </source>
</evidence>
<gene>
    <name evidence="2" type="ORF">AMORRO_LOCUS12420</name>
</gene>
<dbReference type="EMBL" id="CAJVPV010018221">
    <property type="protein sequence ID" value="CAG8706094.1"/>
    <property type="molecule type" value="Genomic_DNA"/>
</dbReference>
<sequence length="142" mass="16121">LTYIQIQNIINYVNEQTSTSSIPLSHISNSEDIISEDDKSLLKTEVGIPIESHVSDSSKEINVSPENQMSVSTSPPYENKSRPPISILHEDPKEKQKFLIKMNHEYSFAYSDIGFLLSVQLSALYLVEVKYDMPNQKYAELP</sequence>
<organism evidence="2 3">
    <name type="scientific">Acaulospora morrowiae</name>
    <dbReference type="NCBI Taxonomy" id="94023"/>
    <lineage>
        <taxon>Eukaryota</taxon>
        <taxon>Fungi</taxon>
        <taxon>Fungi incertae sedis</taxon>
        <taxon>Mucoromycota</taxon>
        <taxon>Glomeromycotina</taxon>
        <taxon>Glomeromycetes</taxon>
        <taxon>Diversisporales</taxon>
        <taxon>Acaulosporaceae</taxon>
        <taxon>Acaulospora</taxon>
    </lineage>
</organism>
<accession>A0A9N9N6W6</accession>
<proteinExistence type="predicted"/>
<feature type="region of interest" description="Disordered" evidence="1">
    <location>
        <begin position="55"/>
        <end position="87"/>
    </location>
</feature>
<dbReference type="Proteomes" id="UP000789342">
    <property type="component" value="Unassembled WGS sequence"/>
</dbReference>
<name>A0A9N9N6W6_9GLOM</name>
<evidence type="ECO:0000313" key="2">
    <source>
        <dbReference type="EMBL" id="CAG8706094.1"/>
    </source>
</evidence>
<feature type="compositionally biased region" description="Polar residues" evidence="1">
    <location>
        <begin position="60"/>
        <end position="76"/>
    </location>
</feature>